<organism evidence="9 10">
    <name type="scientific">Gonium pectorale</name>
    <name type="common">Green alga</name>
    <dbReference type="NCBI Taxonomy" id="33097"/>
    <lineage>
        <taxon>Eukaryota</taxon>
        <taxon>Viridiplantae</taxon>
        <taxon>Chlorophyta</taxon>
        <taxon>core chlorophytes</taxon>
        <taxon>Chlorophyceae</taxon>
        <taxon>CS clade</taxon>
        <taxon>Chlamydomonadales</taxon>
        <taxon>Volvocaceae</taxon>
        <taxon>Gonium</taxon>
    </lineage>
</organism>
<dbReference type="OrthoDB" id="5958943at2759"/>
<comment type="similarity">
    <text evidence="1 8">Belongs to the inositol phosphokinase (IPK) family.</text>
</comment>
<evidence type="ECO:0000313" key="9">
    <source>
        <dbReference type="EMBL" id="KXZ42046.1"/>
    </source>
</evidence>
<evidence type="ECO:0000256" key="7">
    <source>
        <dbReference type="ARBA" id="ARBA00036525"/>
    </source>
</evidence>
<protein>
    <recommendedName>
        <fullName evidence="8">Inositol polyphosphate multikinase</fullName>
        <ecNumber evidence="8">2.7.1.140</ecNumber>
        <ecNumber evidence="8">2.7.1.151</ecNumber>
    </recommendedName>
</protein>
<dbReference type="Pfam" id="PF03770">
    <property type="entry name" value="IPK"/>
    <property type="match status" value="1"/>
</dbReference>
<sequence length="310" mass="33388">MATAADVDVSTTLDLKPCEHQAGGHFASGKDAATFVDESGKFYKVFQDDVRGGREAAVYELIFGEADDEVVRREDMLQLRSFVPRYFGTIVSGSSKLLALEDTCKAYTKPCVLDAKVRGLEPGLGAGGMGLSTVYEWADEKYKKKNEGKDEATTQASLGYRVTGFKVWQQADGEYFTADRMYGKKLSSETMPAALAKFASNGSLTPADVYGGPNGAVAKIRALQAWFESQRSLCFFAASILVIYEGTATRPEDANVAVRFIDFAHTFARKGEKDENVLAGVKSLADLMERVAAGEAAAEAEAEAEAVGAQ</sequence>
<gene>
    <name evidence="9" type="ORF">GPECTOR_217g453</name>
</gene>
<dbReference type="GO" id="GO:0047326">
    <property type="term" value="F:inositol-1,3,4,6-tetrakisphosphate 5-kinase activity"/>
    <property type="evidence" value="ECO:0007669"/>
    <property type="project" value="RHEA"/>
</dbReference>
<dbReference type="SUPFAM" id="SSF56104">
    <property type="entry name" value="SAICAR synthase-like"/>
    <property type="match status" value="1"/>
</dbReference>
<evidence type="ECO:0000256" key="2">
    <source>
        <dbReference type="ARBA" id="ARBA00022679"/>
    </source>
</evidence>
<keyword evidence="4 8" id="KW-0418">Kinase</keyword>
<evidence type="ECO:0000256" key="5">
    <source>
        <dbReference type="ARBA" id="ARBA00022840"/>
    </source>
</evidence>
<dbReference type="GO" id="GO:0008440">
    <property type="term" value="F:inositol-1,4,5-trisphosphate 3-kinase activity"/>
    <property type="evidence" value="ECO:0007669"/>
    <property type="project" value="TreeGrafter"/>
</dbReference>
<accession>A0A150FWR8</accession>
<evidence type="ECO:0000256" key="3">
    <source>
        <dbReference type="ARBA" id="ARBA00022741"/>
    </source>
</evidence>
<evidence type="ECO:0000256" key="6">
    <source>
        <dbReference type="ARBA" id="ARBA00036164"/>
    </source>
</evidence>
<dbReference type="Gene3D" id="3.30.470.160">
    <property type="entry name" value="Inositol polyphosphate kinase"/>
    <property type="match status" value="1"/>
</dbReference>
<dbReference type="EC" id="2.7.1.151" evidence="8"/>
<dbReference type="GO" id="GO:0005737">
    <property type="term" value="C:cytoplasm"/>
    <property type="evidence" value="ECO:0007669"/>
    <property type="project" value="TreeGrafter"/>
</dbReference>
<keyword evidence="2 8" id="KW-0808">Transferase</keyword>
<comment type="catalytic activity">
    <reaction evidence="6 8">
        <text>1D-myo-inositol 1,4,5-trisphosphate + 2 ATP = 1D-myo-inositol 1,3,4,5,6-pentakisphosphate + 2 ADP + 2 H(+)</text>
        <dbReference type="Rhea" id="RHEA:32359"/>
        <dbReference type="ChEBI" id="CHEBI:15378"/>
        <dbReference type="ChEBI" id="CHEBI:30616"/>
        <dbReference type="ChEBI" id="CHEBI:57733"/>
        <dbReference type="ChEBI" id="CHEBI:203600"/>
        <dbReference type="ChEBI" id="CHEBI:456216"/>
        <dbReference type="EC" id="2.7.1.151"/>
    </reaction>
</comment>
<comment type="catalytic activity">
    <reaction evidence="7 8">
        <text>1D-myo-inositol 1,3,4,6-tetrakisphosphate + ATP = 1D-myo-inositol 1,3,4,5,6-pentakisphosphate + ADP + H(+)</text>
        <dbReference type="Rhea" id="RHEA:12717"/>
        <dbReference type="ChEBI" id="CHEBI:15378"/>
        <dbReference type="ChEBI" id="CHEBI:30616"/>
        <dbReference type="ChEBI" id="CHEBI:57660"/>
        <dbReference type="ChEBI" id="CHEBI:57733"/>
        <dbReference type="ChEBI" id="CHEBI:456216"/>
        <dbReference type="EC" id="2.7.1.140"/>
    </reaction>
</comment>
<dbReference type="InterPro" id="IPR005522">
    <property type="entry name" value="IPK"/>
</dbReference>
<dbReference type="STRING" id="33097.A0A150FWR8"/>
<dbReference type="InterPro" id="IPR038286">
    <property type="entry name" value="IPK_sf"/>
</dbReference>
<evidence type="ECO:0000256" key="4">
    <source>
        <dbReference type="ARBA" id="ARBA00022777"/>
    </source>
</evidence>
<evidence type="ECO:0000313" key="10">
    <source>
        <dbReference type="Proteomes" id="UP000075714"/>
    </source>
</evidence>
<comment type="function">
    <text evidence="8">Inositol phosphate kinase with a broad substrate specificity.</text>
</comment>
<dbReference type="AlphaFoldDB" id="A0A150FWR8"/>
<dbReference type="EC" id="2.7.1.140" evidence="8"/>
<dbReference type="GO" id="GO:0005634">
    <property type="term" value="C:nucleus"/>
    <property type="evidence" value="ECO:0007669"/>
    <property type="project" value="TreeGrafter"/>
</dbReference>
<dbReference type="PANTHER" id="PTHR12400:SF51">
    <property type="entry name" value="INOSITOL POLYPHOSPHATE MULTIKINASE"/>
    <property type="match status" value="1"/>
</dbReference>
<evidence type="ECO:0000256" key="8">
    <source>
        <dbReference type="RuleBase" id="RU363090"/>
    </source>
</evidence>
<reference evidence="10" key="1">
    <citation type="journal article" date="2016" name="Nat. Commun.">
        <title>The Gonium pectorale genome demonstrates co-option of cell cycle regulation during the evolution of multicellularity.</title>
        <authorList>
            <person name="Hanschen E.R."/>
            <person name="Marriage T.N."/>
            <person name="Ferris P.J."/>
            <person name="Hamaji T."/>
            <person name="Toyoda A."/>
            <person name="Fujiyama A."/>
            <person name="Neme R."/>
            <person name="Noguchi H."/>
            <person name="Minakuchi Y."/>
            <person name="Suzuki M."/>
            <person name="Kawai-Toyooka H."/>
            <person name="Smith D.R."/>
            <person name="Sparks H."/>
            <person name="Anderson J."/>
            <person name="Bakaric R."/>
            <person name="Luria V."/>
            <person name="Karger A."/>
            <person name="Kirschner M.W."/>
            <person name="Durand P.M."/>
            <person name="Michod R.E."/>
            <person name="Nozaki H."/>
            <person name="Olson B.J."/>
        </authorList>
    </citation>
    <scope>NUCLEOTIDE SEQUENCE [LARGE SCALE GENOMIC DNA]</scope>
    <source>
        <strain evidence="10">NIES-2863</strain>
    </source>
</reference>
<dbReference type="EMBL" id="LSYV01000216">
    <property type="protein sequence ID" value="KXZ42046.1"/>
    <property type="molecule type" value="Genomic_DNA"/>
</dbReference>
<name>A0A150FWR8_GONPE</name>
<keyword evidence="3 8" id="KW-0547">Nucleotide-binding</keyword>
<dbReference type="GO" id="GO:0032958">
    <property type="term" value="P:inositol phosphate biosynthetic process"/>
    <property type="evidence" value="ECO:0007669"/>
    <property type="project" value="InterPro"/>
</dbReference>
<keyword evidence="5 8" id="KW-0067">ATP-binding</keyword>
<dbReference type="GO" id="GO:0005524">
    <property type="term" value="F:ATP binding"/>
    <property type="evidence" value="ECO:0007669"/>
    <property type="project" value="UniProtKB-KW"/>
</dbReference>
<evidence type="ECO:0000256" key="1">
    <source>
        <dbReference type="ARBA" id="ARBA00007374"/>
    </source>
</evidence>
<keyword evidence="10" id="KW-1185">Reference proteome</keyword>
<dbReference type="Proteomes" id="UP000075714">
    <property type="component" value="Unassembled WGS sequence"/>
</dbReference>
<proteinExistence type="inferred from homology"/>
<dbReference type="PANTHER" id="PTHR12400">
    <property type="entry name" value="INOSITOL POLYPHOSPHATE KINASE"/>
    <property type="match status" value="1"/>
</dbReference>
<comment type="caution">
    <text evidence="9">The sequence shown here is derived from an EMBL/GenBank/DDBJ whole genome shotgun (WGS) entry which is preliminary data.</text>
</comment>